<dbReference type="InterPro" id="IPR011048">
    <property type="entry name" value="Haem_d1_sf"/>
</dbReference>
<dbReference type="InterPro" id="IPR019405">
    <property type="entry name" value="Lactonase_7-beta_prop"/>
</dbReference>
<dbReference type="GO" id="GO:0006006">
    <property type="term" value="P:glucose metabolic process"/>
    <property type="evidence" value="ECO:0007669"/>
    <property type="project" value="UniProtKB-KW"/>
</dbReference>
<dbReference type="Pfam" id="PF10282">
    <property type="entry name" value="Lactonase"/>
    <property type="match status" value="1"/>
</dbReference>
<accession>A0A495PUN9</accession>
<dbReference type="AlphaFoldDB" id="A0A495PUN9"/>
<dbReference type="RefSeq" id="WP_121345247.1">
    <property type="nucleotide sequence ID" value="NZ_RBLG01000002.1"/>
</dbReference>
<dbReference type="OrthoDB" id="9790815at2"/>
<evidence type="ECO:0000313" key="4">
    <source>
        <dbReference type="Proteomes" id="UP000276282"/>
    </source>
</evidence>
<dbReference type="Proteomes" id="UP000276282">
    <property type="component" value="Unassembled WGS sequence"/>
</dbReference>
<sequence length="387" mass="42624">MNRFFLSSLCVLLFFTSCKNEIKDKQKAEVSGSSNSKLNPIYIGTYTKKEGHVDGQADGIYSVYQNPETGAIEMGKILANVVNPSFVKTSGDNKNLYAISELGPSDGTAGLIYSFRIKEDESLEQVGSISTESFAPCFIAEDRTGKFIFVANYLGGVVMMYEKKADGSLESLQKISLVNPEKSHPHSVNISSNNKYAYITDLGNDRIWIFNLDLDSKSLIPNSTPYIQLEEGSGPRHFAFSKSNDYAYSINELNGSISAFKIEQDGKLNHLNDISSLPEDFTDKNSAADIHIHPSGKYLYVSNRGHNSIAAYRINQNTGSLKNIGFTNTQGETPRNFAISPDGNFLYVANQNTNNLVSFKVDLETGKLLETGNSLAIKTPVCIEFLN</sequence>
<dbReference type="SUPFAM" id="SSF51004">
    <property type="entry name" value="C-terminal (heme d1) domain of cytochrome cd1-nitrite reductase"/>
    <property type="match status" value="1"/>
</dbReference>
<protein>
    <submittedName>
        <fullName evidence="3">6-phosphogluconolactonase</fullName>
    </submittedName>
</protein>
<dbReference type="InterPro" id="IPR050282">
    <property type="entry name" value="Cycloisomerase_2"/>
</dbReference>
<name>A0A495PUN9_9FLAO</name>
<proteinExistence type="inferred from homology"/>
<reference evidence="3 4" key="1">
    <citation type="submission" date="2018-10" db="EMBL/GenBank/DDBJ databases">
        <title>Genomic Encyclopedia of Archaeal and Bacterial Type Strains, Phase II (KMG-II): from individual species to whole genera.</title>
        <authorList>
            <person name="Goeker M."/>
        </authorList>
    </citation>
    <scope>NUCLEOTIDE SEQUENCE [LARGE SCALE GENOMIC DNA]</scope>
    <source>
        <strain evidence="3 4">DSM 19839</strain>
    </source>
</reference>
<dbReference type="GO" id="GO:0005829">
    <property type="term" value="C:cytosol"/>
    <property type="evidence" value="ECO:0007669"/>
    <property type="project" value="TreeGrafter"/>
</dbReference>
<dbReference type="PROSITE" id="PS51257">
    <property type="entry name" value="PROKAR_LIPOPROTEIN"/>
    <property type="match status" value="1"/>
</dbReference>
<dbReference type="PANTHER" id="PTHR30344:SF1">
    <property type="entry name" value="6-PHOSPHOGLUCONOLACTONASE"/>
    <property type="match status" value="1"/>
</dbReference>
<keyword evidence="2" id="KW-0119">Carbohydrate metabolism</keyword>
<dbReference type="PANTHER" id="PTHR30344">
    <property type="entry name" value="6-PHOSPHOGLUCONOLACTONASE-RELATED"/>
    <property type="match status" value="1"/>
</dbReference>
<evidence type="ECO:0000256" key="1">
    <source>
        <dbReference type="ARBA" id="ARBA00005564"/>
    </source>
</evidence>
<evidence type="ECO:0000256" key="2">
    <source>
        <dbReference type="ARBA" id="ARBA00022526"/>
    </source>
</evidence>
<dbReference type="GO" id="GO:0017057">
    <property type="term" value="F:6-phosphogluconolactonase activity"/>
    <property type="evidence" value="ECO:0007669"/>
    <property type="project" value="TreeGrafter"/>
</dbReference>
<comment type="similarity">
    <text evidence="1">Belongs to the cycloisomerase 2 family.</text>
</comment>
<dbReference type="InterPro" id="IPR015943">
    <property type="entry name" value="WD40/YVTN_repeat-like_dom_sf"/>
</dbReference>
<evidence type="ECO:0000313" key="3">
    <source>
        <dbReference type="EMBL" id="RKS53178.1"/>
    </source>
</evidence>
<organism evidence="3 4">
    <name type="scientific">Gillisia mitskevichiae</name>
    <dbReference type="NCBI Taxonomy" id="270921"/>
    <lineage>
        <taxon>Bacteria</taxon>
        <taxon>Pseudomonadati</taxon>
        <taxon>Bacteroidota</taxon>
        <taxon>Flavobacteriia</taxon>
        <taxon>Flavobacteriales</taxon>
        <taxon>Flavobacteriaceae</taxon>
        <taxon>Gillisia</taxon>
    </lineage>
</organism>
<gene>
    <name evidence="3" type="ORF">BC962_1427</name>
</gene>
<dbReference type="EMBL" id="RBLG01000002">
    <property type="protein sequence ID" value="RKS53178.1"/>
    <property type="molecule type" value="Genomic_DNA"/>
</dbReference>
<keyword evidence="4" id="KW-1185">Reference proteome</keyword>
<dbReference type="Gene3D" id="2.130.10.10">
    <property type="entry name" value="YVTN repeat-like/Quinoprotein amine dehydrogenase"/>
    <property type="match status" value="1"/>
</dbReference>
<comment type="caution">
    <text evidence="3">The sequence shown here is derived from an EMBL/GenBank/DDBJ whole genome shotgun (WGS) entry which is preliminary data.</text>
</comment>
<keyword evidence="2" id="KW-0313">Glucose metabolism</keyword>